<gene>
    <name evidence="2" type="ORF">WJX73_004736</name>
</gene>
<feature type="compositionally biased region" description="Polar residues" evidence="1">
    <location>
        <begin position="16"/>
        <end position="27"/>
    </location>
</feature>
<organism evidence="2 3">
    <name type="scientific">Symbiochloris irregularis</name>
    <dbReference type="NCBI Taxonomy" id="706552"/>
    <lineage>
        <taxon>Eukaryota</taxon>
        <taxon>Viridiplantae</taxon>
        <taxon>Chlorophyta</taxon>
        <taxon>core chlorophytes</taxon>
        <taxon>Trebouxiophyceae</taxon>
        <taxon>Trebouxiales</taxon>
        <taxon>Trebouxiaceae</taxon>
        <taxon>Symbiochloris</taxon>
    </lineage>
</organism>
<protein>
    <submittedName>
        <fullName evidence="2">Uncharacterized protein</fullName>
    </submittedName>
</protein>
<evidence type="ECO:0000313" key="3">
    <source>
        <dbReference type="Proteomes" id="UP001465755"/>
    </source>
</evidence>
<feature type="region of interest" description="Disordered" evidence="1">
    <location>
        <begin position="1"/>
        <end position="27"/>
    </location>
</feature>
<dbReference type="EMBL" id="JALJOQ010000031">
    <property type="protein sequence ID" value="KAK9807350.1"/>
    <property type="molecule type" value="Genomic_DNA"/>
</dbReference>
<sequence>MANKRDRNNLDLTDALPTSSPGPALSFSSWCHPIADREDSFEREETSDSCAESVQSLLCDEQLLDDLDLAPPVRATAEKRTAAGPALSPKSLYGASKRSRLQSSPLPRAWPSRLSCAR</sequence>
<evidence type="ECO:0000256" key="1">
    <source>
        <dbReference type="SAM" id="MobiDB-lite"/>
    </source>
</evidence>
<accession>A0AAW1PG16</accession>
<keyword evidence="3" id="KW-1185">Reference proteome</keyword>
<name>A0AAW1PG16_9CHLO</name>
<dbReference type="Proteomes" id="UP001465755">
    <property type="component" value="Unassembled WGS sequence"/>
</dbReference>
<reference evidence="2 3" key="1">
    <citation type="journal article" date="2024" name="Nat. Commun.">
        <title>Phylogenomics reveals the evolutionary origins of lichenization in chlorophyte algae.</title>
        <authorList>
            <person name="Puginier C."/>
            <person name="Libourel C."/>
            <person name="Otte J."/>
            <person name="Skaloud P."/>
            <person name="Haon M."/>
            <person name="Grisel S."/>
            <person name="Petersen M."/>
            <person name="Berrin J.G."/>
            <person name="Delaux P.M."/>
            <person name="Dal Grande F."/>
            <person name="Keller J."/>
        </authorList>
    </citation>
    <scope>NUCLEOTIDE SEQUENCE [LARGE SCALE GENOMIC DNA]</scope>
    <source>
        <strain evidence="2 3">SAG 2036</strain>
    </source>
</reference>
<dbReference type="AlphaFoldDB" id="A0AAW1PG16"/>
<evidence type="ECO:0000313" key="2">
    <source>
        <dbReference type="EMBL" id="KAK9807350.1"/>
    </source>
</evidence>
<proteinExistence type="predicted"/>
<comment type="caution">
    <text evidence="2">The sequence shown here is derived from an EMBL/GenBank/DDBJ whole genome shotgun (WGS) entry which is preliminary data.</text>
</comment>
<feature type="region of interest" description="Disordered" evidence="1">
    <location>
        <begin position="75"/>
        <end position="118"/>
    </location>
</feature>